<keyword evidence="3" id="KW-1185">Reference proteome</keyword>
<dbReference type="RefSeq" id="YP_010802862.1">
    <property type="nucleotide sequence ID" value="NC_077062.1"/>
</dbReference>
<dbReference type="GeneID" id="80541673"/>
<reference evidence="2" key="1">
    <citation type="journal article" date="2020" name="Sci">
        <title>Metagenomics characterisation of avian parvoviruses and picornaviruses from Australian wild ducks.</title>
        <authorList>
            <person name="Vibin J."/>
            <person name="Chamings A."/>
            <person name="Klaassen M."/>
            <person name="Bhatta T.R."/>
            <person name="Alexandersen S."/>
        </authorList>
    </citation>
    <scope>NUCLEOTIDE SEQUENCE</scope>
    <source>
        <strain evidence="2">CTCPaV1/CT08.18-AU-2018</strain>
    </source>
</reference>
<sequence>MAGFGSSNGFTLLAWVDPNTWRFEGMDEEQRNDREKELLDDCVTLLCGRWSMESSIVEDSGTPYAFFVCPRFVVSTATLSRALGDLAEAIKFHRGGPTDNYKLLINYKKCLVKYNVPEKVSEGSFGSDYGESQSAQAWGQQAKRPRK</sequence>
<protein>
    <submittedName>
        <fullName evidence="2">Uncharacterized protein</fullName>
    </submittedName>
</protein>
<accession>A0A7D6WZW5</accession>
<proteinExistence type="predicted"/>
<organism evidence="2 3">
    <name type="scientific">Chestnut teal chaphamaparvovirus 1</name>
    <dbReference type="NCBI Taxonomy" id="2759403"/>
    <lineage>
        <taxon>Viruses</taxon>
        <taxon>Monodnaviria</taxon>
        <taxon>Shotokuvirae</taxon>
        <taxon>Cossaviricota</taxon>
        <taxon>Quintoviricetes</taxon>
        <taxon>Piccovirales</taxon>
        <taxon>Parvoviridae</taxon>
        <taxon>Hamaparvovirinae</taxon>
        <taxon>Chaphamaparvovirus</taxon>
        <taxon>Chaphamaparvovirus anseriform1</taxon>
    </lineage>
</organism>
<dbReference type="KEGG" id="vg:80541673"/>
<evidence type="ECO:0000313" key="2">
    <source>
        <dbReference type="EMBL" id="QMI57828.1"/>
    </source>
</evidence>
<name>A0A7D6WZW5_9VIRU</name>
<evidence type="ECO:0000256" key="1">
    <source>
        <dbReference type="SAM" id="MobiDB-lite"/>
    </source>
</evidence>
<dbReference type="Proteomes" id="UP001162006">
    <property type="component" value="Segment"/>
</dbReference>
<evidence type="ECO:0000313" key="3">
    <source>
        <dbReference type="Proteomes" id="UP001162006"/>
    </source>
</evidence>
<dbReference type="EMBL" id="MT247758">
    <property type="protein sequence ID" value="QMI57828.1"/>
    <property type="molecule type" value="Genomic_DNA"/>
</dbReference>
<feature type="region of interest" description="Disordered" evidence="1">
    <location>
        <begin position="123"/>
        <end position="147"/>
    </location>
</feature>
<feature type="compositionally biased region" description="Polar residues" evidence="1">
    <location>
        <begin position="130"/>
        <end position="139"/>
    </location>
</feature>